<reference evidence="1 2" key="1">
    <citation type="submission" date="2020-03" db="EMBL/GenBank/DDBJ databases">
        <title>Assessment of the enzymatic potential of alkaline-tolerant lipase obtained from Bacillus luteus H11 (technogenic soil) for the bioremediation of saline soils contaminated with petroleum substances.</title>
        <authorList>
            <person name="Kalwasinska A."/>
        </authorList>
    </citation>
    <scope>NUCLEOTIDE SEQUENCE [LARGE SCALE GENOMIC DNA]</scope>
    <source>
        <strain evidence="1 2">H11</strain>
    </source>
</reference>
<keyword evidence="2" id="KW-1185">Reference proteome</keyword>
<accession>A0A969PRH4</accession>
<dbReference type="RefSeq" id="WP_168009119.1">
    <property type="nucleotide sequence ID" value="NZ_JAATHJ010000037.1"/>
</dbReference>
<evidence type="ECO:0000313" key="1">
    <source>
        <dbReference type="EMBL" id="NJP39057.1"/>
    </source>
</evidence>
<protein>
    <submittedName>
        <fullName evidence="1">Uncharacterized protein</fullName>
    </submittedName>
</protein>
<comment type="caution">
    <text evidence="1">The sequence shown here is derived from an EMBL/GenBank/DDBJ whole genome shotgun (WGS) entry which is preliminary data.</text>
</comment>
<dbReference type="AlphaFoldDB" id="A0A969PRH4"/>
<evidence type="ECO:0000313" key="2">
    <source>
        <dbReference type="Proteomes" id="UP000752012"/>
    </source>
</evidence>
<name>A0A969PRH4_9BACI</name>
<gene>
    <name evidence="1" type="ORF">HCN83_15920</name>
</gene>
<dbReference type="EMBL" id="JAATHJ010000037">
    <property type="protein sequence ID" value="NJP39057.1"/>
    <property type="molecule type" value="Genomic_DNA"/>
</dbReference>
<organism evidence="1 2">
    <name type="scientific">Alkalicoccus luteus</name>
    <dbReference type="NCBI Taxonomy" id="1237094"/>
    <lineage>
        <taxon>Bacteria</taxon>
        <taxon>Bacillati</taxon>
        <taxon>Bacillota</taxon>
        <taxon>Bacilli</taxon>
        <taxon>Bacillales</taxon>
        <taxon>Bacillaceae</taxon>
        <taxon>Alkalicoccus</taxon>
    </lineage>
</organism>
<sequence length="89" mass="9953">MSVQAERKVTREEFMDLAQSGMVELFDLEQYKVVDGYKGETRSHFVYDTSTHDCFLVDLATAYDLVTGFYAKGDKQAVSASLKEIAASV</sequence>
<proteinExistence type="predicted"/>
<dbReference type="Proteomes" id="UP000752012">
    <property type="component" value="Unassembled WGS sequence"/>
</dbReference>